<feature type="region of interest" description="Disordered" evidence="4">
    <location>
        <begin position="622"/>
        <end position="699"/>
    </location>
</feature>
<name>A0A0D7BJ88_9AGAR</name>
<keyword evidence="3" id="KW-0963">Cytoplasm</keyword>
<keyword evidence="2 3" id="KW-0539">Nucleus</keyword>
<dbReference type="PANTHER" id="PTHR19980">
    <property type="entry name" value="RNA CLEAVAGE STIMULATION FACTOR"/>
    <property type="match status" value="1"/>
</dbReference>
<dbReference type="InterPro" id="IPR045243">
    <property type="entry name" value="Rna14-like"/>
</dbReference>
<evidence type="ECO:0000256" key="4">
    <source>
        <dbReference type="SAM" id="MobiDB-lite"/>
    </source>
</evidence>
<dbReference type="GO" id="GO:0005634">
    <property type="term" value="C:nucleus"/>
    <property type="evidence" value="ECO:0007669"/>
    <property type="project" value="UniProtKB-SubCell"/>
</dbReference>
<keyword evidence="1" id="KW-0677">Repeat</keyword>
<dbReference type="Proteomes" id="UP000054007">
    <property type="component" value="Unassembled WGS sequence"/>
</dbReference>
<evidence type="ECO:0000259" key="5">
    <source>
        <dbReference type="Pfam" id="PF05843"/>
    </source>
</evidence>
<reference evidence="6 7" key="1">
    <citation type="journal article" date="2015" name="Fungal Genet. Biol.">
        <title>Evolution of novel wood decay mechanisms in Agaricales revealed by the genome sequences of Fistulina hepatica and Cylindrobasidium torrendii.</title>
        <authorList>
            <person name="Floudas D."/>
            <person name="Held B.W."/>
            <person name="Riley R."/>
            <person name="Nagy L.G."/>
            <person name="Koehler G."/>
            <person name="Ransdell A.S."/>
            <person name="Younus H."/>
            <person name="Chow J."/>
            <person name="Chiniquy J."/>
            <person name="Lipzen A."/>
            <person name="Tritt A."/>
            <person name="Sun H."/>
            <person name="Haridas S."/>
            <person name="LaButti K."/>
            <person name="Ohm R.A."/>
            <person name="Kues U."/>
            <person name="Blanchette R.A."/>
            <person name="Grigoriev I.V."/>
            <person name="Minto R.E."/>
            <person name="Hibbett D.S."/>
        </authorList>
    </citation>
    <scope>NUCLEOTIDE SEQUENCE [LARGE SCALE GENOMIC DNA]</scope>
    <source>
        <strain evidence="6 7">FP15055 ss-10</strain>
    </source>
</reference>
<sequence>MHIATPAALPQLSEFDTLLADLKEDGNQPEKWRVLVDIAEKSGQTEQIRQAYESLLARYPNTALAQIAYIGHFLNNPSTFQQAEALFTRFVKSSPSVELFRFYLTYIRRIHADPSKKDTNKREIIRKAYEFALNPPHGIGQDKDSGDIWLDYIQFLTETEASTTWDQQQNMDALRKVYHRAVQIPLDNVGRLWQDLEAFEMKLSRITAKKFMGDLSPAHTQARAVYRQLEKHIKDLYPSTEAANEIYLPSPPAFSPDDRQLVNKWKAYLKWEESNPLMLDDKDRPLLILRIANVYRKAVIRMRYFSEIWFMSYVWNKSIGRNDEAMAILKAGREANPLSNLLTFAYIEALEIDKKYDEVKAALDEFIDALKPELERLEERALARAAEKAKEDDPMDNSQETELTSNPSSTAHQRKDPEEQELEERKKEYGVVYIMYMRFIRRTEGVIGSRGIFKRARGDKFIGWNVYEAAAMLEFHCGEDKSVPTKIFVAANKKFDTDPDFVCRYLSYLLSIGDEQNARTVFQVSTSKIPPDQARPIWERWARYEYQYGDLEASLKLEKCIAEVYPNESSMKRFAQRYIWSNTDTIASRDLGVSAVRKQPTLSSPNNSGFNQLARTEMSFSSSGNILNNVGGMKRPASPQDHSVNRGQRQDKRPRNSSQNRDKEREHGPGNRVPRRHSPDRTRGRDQSKRGDDRVPKDEPVAVTLPSVLQWFHGQLPPASAFDGPVFRTDDLMNLLRTAVIPASTSQTGRRSPPAATGQGPPRTGVRPPPDYSPYTGPNTGQARPRRY</sequence>
<accession>A0A0D7BJ88</accession>
<feature type="region of interest" description="Disordered" evidence="4">
    <location>
        <begin position="385"/>
        <end position="423"/>
    </location>
</feature>
<dbReference type="EMBL" id="KN880470">
    <property type="protein sequence ID" value="KIY70285.1"/>
    <property type="molecule type" value="Genomic_DNA"/>
</dbReference>
<dbReference type="InterPro" id="IPR008847">
    <property type="entry name" value="Suf"/>
</dbReference>
<feature type="compositionally biased region" description="Basic and acidic residues" evidence="4">
    <location>
        <begin position="413"/>
        <end position="423"/>
    </location>
</feature>
<dbReference type="Pfam" id="PF05843">
    <property type="entry name" value="Suf"/>
    <property type="match status" value="1"/>
</dbReference>
<dbReference type="GO" id="GO:0003729">
    <property type="term" value="F:mRNA binding"/>
    <property type="evidence" value="ECO:0007669"/>
    <property type="project" value="TreeGrafter"/>
</dbReference>
<feature type="compositionally biased region" description="Basic and acidic residues" evidence="4">
    <location>
        <begin position="677"/>
        <end position="699"/>
    </location>
</feature>
<dbReference type="STRING" id="1314674.A0A0D7BJ88"/>
<proteinExistence type="predicted"/>
<dbReference type="AlphaFoldDB" id="A0A0D7BJ88"/>
<keyword evidence="7" id="KW-1185">Reference proteome</keyword>
<dbReference type="OrthoDB" id="26282at2759"/>
<dbReference type="InterPro" id="IPR011990">
    <property type="entry name" value="TPR-like_helical_dom_sf"/>
</dbReference>
<dbReference type="GO" id="GO:0180010">
    <property type="term" value="P:co-transcriptional mRNA 3'-end processing, cleavage and polyadenylation pathway"/>
    <property type="evidence" value="ECO:0007669"/>
    <property type="project" value="UniProtKB-UniRule"/>
</dbReference>
<evidence type="ECO:0000313" key="7">
    <source>
        <dbReference type="Proteomes" id="UP000054007"/>
    </source>
</evidence>
<evidence type="ECO:0000256" key="1">
    <source>
        <dbReference type="ARBA" id="ARBA00022737"/>
    </source>
</evidence>
<dbReference type="InterPro" id="IPR003107">
    <property type="entry name" value="HAT"/>
</dbReference>
<feature type="domain" description="Suppressor of forked" evidence="5">
    <location>
        <begin position="18"/>
        <end position="591"/>
    </location>
</feature>
<feature type="compositionally biased region" description="Basic and acidic residues" evidence="4">
    <location>
        <begin position="648"/>
        <end position="669"/>
    </location>
</feature>
<evidence type="ECO:0000256" key="2">
    <source>
        <dbReference type="ARBA" id="ARBA00023242"/>
    </source>
</evidence>
<comment type="subcellular location">
    <subcellularLocation>
        <location evidence="3">Nucleus</location>
    </subcellularLocation>
    <subcellularLocation>
        <location evidence="3">Cytoplasm</location>
    </subcellularLocation>
    <text evidence="3">Nucleus and/or cytoplasm.</text>
</comment>
<dbReference type="SUPFAM" id="SSF48452">
    <property type="entry name" value="TPR-like"/>
    <property type="match status" value="2"/>
</dbReference>
<gene>
    <name evidence="6" type="ORF">CYLTODRAFT_347878</name>
</gene>
<evidence type="ECO:0000256" key="3">
    <source>
        <dbReference type="RuleBase" id="RU369035"/>
    </source>
</evidence>
<keyword evidence="3" id="KW-0507">mRNA processing</keyword>
<feature type="compositionally biased region" description="Polar residues" evidence="4">
    <location>
        <begin position="396"/>
        <end position="411"/>
    </location>
</feature>
<dbReference type="GO" id="GO:0005737">
    <property type="term" value="C:cytoplasm"/>
    <property type="evidence" value="ECO:0007669"/>
    <property type="project" value="UniProtKB-SubCell"/>
</dbReference>
<dbReference type="SMART" id="SM00386">
    <property type="entry name" value="HAT"/>
    <property type="match status" value="5"/>
</dbReference>
<dbReference type="Gene3D" id="1.25.40.1040">
    <property type="match status" value="1"/>
</dbReference>
<feature type="region of interest" description="Disordered" evidence="4">
    <location>
        <begin position="743"/>
        <end position="788"/>
    </location>
</feature>
<dbReference type="PANTHER" id="PTHR19980:SF0">
    <property type="entry name" value="CLEAVAGE STIMULATION FACTOR SUBUNIT 3"/>
    <property type="match status" value="1"/>
</dbReference>
<comment type="function">
    <text evidence="3">Component of the cleavage factor IA (CFIA) complex, which is involved in the endonucleolytic cleavage during polyadenylation-dependent pre-mRNA 3'-end formation.</text>
</comment>
<protein>
    <recommendedName>
        <fullName evidence="3">mRNA 3'-end-processing protein RNA14</fullName>
    </recommendedName>
</protein>
<organism evidence="6 7">
    <name type="scientific">Cylindrobasidium torrendii FP15055 ss-10</name>
    <dbReference type="NCBI Taxonomy" id="1314674"/>
    <lineage>
        <taxon>Eukaryota</taxon>
        <taxon>Fungi</taxon>
        <taxon>Dikarya</taxon>
        <taxon>Basidiomycota</taxon>
        <taxon>Agaricomycotina</taxon>
        <taxon>Agaricomycetes</taxon>
        <taxon>Agaricomycetidae</taxon>
        <taxon>Agaricales</taxon>
        <taxon>Marasmiineae</taxon>
        <taxon>Physalacriaceae</taxon>
        <taxon>Cylindrobasidium</taxon>
    </lineage>
</organism>
<evidence type="ECO:0000313" key="6">
    <source>
        <dbReference type="EMBL" id="KIY70285.1"/>
    </source>
</evidence>